<accession>A0A2J7REQ9</accession>
<protein>
    <submittedName>
        <fullName evidence="2">Uncharacterized protein</fullName>
    </submittedName>
</protein>
<feature type="compositionally biased region" description="Polar residues" evidence="1">
    <location>
        <begin position="45"/>
        <end position="57"/>
    </location>
</feature>
<organism evidence="2 3">
    <name type="scientific">Cryptotermes secundus</name>
    <dbReference type="NCBI Taxonomy" id="105785"/>
    <lineage>
        <taxon>Eukaryota</taxon>
        <taxon>Metazoa</taxon>
        <taxon>Ecdysozoa</taxon>
        <taxon>Arthropoda</taxon>
        <taxon>Hexapoda</taxon>
        <taxon>Insecta</taxon>
        <taxon>Pterygota</taxon>
        <taxon>Neoptera</taxon>
        <taxon>Polyneoptera</taxon>
        <taxon>Dictyoptera</taxon>
        <taxon>Blattodea</taxon>
        <taxon>Blattoidea</taxon>
        <taxon>Termitoidae</taxon>
        <taxon>Kalotermitidae</taxon>
        <taxon>Cryptotermitinae</taxon>
        <taxon>Cryptotermes</taxon>
    </lineage>
</organism>
<comment type="caution">
    <text evidence="2">The sequence shown here is derived from an EMBL/GenBank/DDBJ whole genome shotgun (WGS) entry which is preliminary data.</text>
</comment>
<gene>
    <name evidence="2" type="ORF">B7P43_G16565</name>
</gene>
<evidence type="ECO:0000313" key="2">
    <source>
        <dbReference type="EMBL" id="PNF39319.1"/>
    </source>
</evidence>
<evidence type="ECO:0000256" key="1">
    <source>
        <dbReference type="SAM" id="MobiDB-lite"/>
    </source>
</evidence>
<feature type="compositionally biased region" description="Polar residues" evidence="1">
    <location>
        <begin position="83"/>
        <end position="97"/>
    </location>
</feature>
<dbReference type="InParanoid" id="A0A2J7REQ9"/>
<proteinExistence type="predicted"/>
<keyword evidence="3" id="KW-1185">Reference proteome</keyword>
<name>A0A2J7REQ9_9NEOP</name>
<feature type="region of interest" description="Disordered" evidence="1">
    <location>
        <begin position="45"/>
        <end position="107"/>
    </location>
</feature>
<reference evidence="2 3" key="1">
    <citation type="submission" date="2017-12" db="EMBL/GenBank/DDBJ databases">
        <title>Hemimetabolous genomes reveal molecular basis of termite eusociality.</title>
        <authorList>
            <person name="Harrison M.C."/>
            <person name="Jongepier E."/>
            <person name="Robertson H.M."/>
            <person name="Arning N."/>
            <person name="Bitard-Feildel T."/>
            <person name="Chao H."/>
            <person name="Childers C.P."/>
            <person name="Dinh H."/>
            <person name="Doddapaneni H."/>
            <person name="Dugan S."/>
            <person name="Gowin J."/>
            <person name="Greiner C."/>
            <person name="Han Y."/>
            <person name="Hu H."/>
            <person name="Hughes D.S.T."/>
            <person name="Huylmans A.-K."/>
            <person name="Kemena C."/>
            <person name="Kremer L.P.M."/>
            <person name="Lee S.L."/>
            <person name="Lopez-Ezquerra A."/>
            <person name="Mallet L."/>
            <person name="Monroy-Kuhn J.M."/>
            <person name="Moser A."/>
            <person name="Murali S.C."/>
            <person name="Muzny D.M."/>
            <person name="Otani S."/>
            <person name="Piulachs M.-D."/>
            <person name="Poelchau M."/>
            <person name="Qu J."/>
            <person name="Schaub F."/>
            <person name="Wada-Katsumata A."/>
            <person name="Worley K.C."/>
            <person name="Xie Q."/>
            <person name="Ylla G."/>
            <person name="Poulsen M."/>
            <person name="Gibbs R.A."/>
            <person name="Schal C."/>
            <person name="Richards S."/>
            <person name="Belles X."/>
            <person name="Korb J."/>
            <person name="Bornberg-Bauer E."/>
        </authorList>
    </citation>
    <scope>NUCLEOTIDE SEQUENCE [LARGE SCALE GENOMIC DNA]</scope>
    <source>
        <tissue evidence="2">Whole body</tissue>
    </source>
</reference>
<evidence type="ECO:0000313" key="3">
    <source>
        <dbReference type="Proteomes" id="UP000235965"/>
    </source>
</evidence>
<dbReference type="Proteomes" id="UP000235965">
    <property type="component" value="Unassembled WGS sequence"/>
</dbReference>
<sequence length="107" mass="12189">MEQLEVLKSEIQSAQLINKILLEEINRTGSVYSIAEKVPTYEAPKSQSETYLINKSETPNKKPKNPKKFGENKAVRVKHQIRAINQQTSKSNLQTSKDIIERPIPTI</sequence>
<dbReference type="EMBL" id="NEVH01004957">
    <property type="protein sequence ID" value="PNF39319.1"/>
    <property type="molecule type" value="Genomic_DNA"/>
</dbReference>
<dbReference type="AlphaFoldDB" id="A0A2J7REQ9"/>